<feature type="region of interest" description="Disordered" evidence="2">
    <location>
        <begin position="481"/>
        <end position="500"/>
    </location>
</feature>
<comment type="caution">
    <text evidence="4">The sequence shown here is derived from an EMBL/GenBank/DDBJ whole genome shotgun (WGS) entry which is preliminary data.</text>
</comment>
<dbReference type="InterPro" id="IPR026523">
    <property type="entry name" value="PNMA"/>
</dbReference>
<keyword evidence="1" id="KW-0479">Metal-binding</keyword>
<feature type="compositionally biased region" description="Polar residues" evidence="2">
    <location>
        <begin position="192"/>
        <end position="207"/>
    </location>
</feature>
<feature type="region of interest" description="Disordered" evidence="2">
    <location>
        <begin position="180"/>
        <end position="211"/>
    </location>
</feature>
<sequence>MDIIEREKVSVSNAVIVKGLTLTEADGELETFLQKYGSVNRNLIIDDPTSEFHRNAIVEYAHSSAMLNLTPLLPLTLGSLLNPNVTFQVRALASVYNQTASGAVTEGYIGTLKALAKESGRPFSDVLQRELEKLQEAHFASRTPAEVRDVSCDDFQSAEATATAPMCSPTPLLTNAENVGMQTPESKDPTKRQTTSVASPSSESNIDGVTVTTNPVFPVNVADPPGVQRMVVEHIVKTGDAAMAQQALVRLRAFSGRSPRPPNEPDFDTWRASVDLLLSDPSISDIHRARRILDSLLPPAADVVKHVCPLALPAVYLELLESVYGSVEDGDELLAKFMSTLQNQGEKSSDYLHRLRVILSTTIRRGGIVEKDHDRYLLKQFCRGCWDNALITSLQLEKREAQPPTFAELAVLIRTEEGKHASKEERMKKHLGLSRNPVTYQKTRVATQQVSICSQKAQNSVAFETDLLKKQIAEVQAQVATLGQSQGQKRPSGRSEKTELHTLRKEVEELRTQMANMKASVDQEEKHNNLDDSEIAKLRRQVAELQAQSATYKTHRGSSHEASGSRVIPSETLHETDTGRGPRRAQSMANRPRPGYCFRCGEDGHLAVACDNPANPSRVEEKRRRLREQQAEWDSFHGNSSLPLN</sequence>
<dbReference type="GO" id="GO:0008270">
    <property type="term" value="F:zinc ion binding"/>
    <property type="evidence" value="ECO:0007669"/>
    <property type="project" value="UniProtKB-KW"/>
</dbReference>
<dbReference type="PROSITE" id="PS50158">
    <property type="entry name" value="ZF_CCHC"/>
    <property type="match status" value="1"/>
</dbReference>
<dbReference type="InterPro" id="IPR001878">
    <property type="entry name" value="Znf_CCHC"/>
</dbReference>
<proteinExistence type="predicted"/>
<feature type="domain" description="CCHC-type" evidence="3">
    <location>
        <begin position="597"/>
        <end position="610"/>
    </location>
</feature>
<keyword evidence="5" id="KW-1185">Reference proteome</keyword>
<dbReference type="PANTHER" id="PTHR23095">
    <property type="entry name" value="PARANEOPLASTIC ANTIGEN"/>
    <property type="match status" value="1"/>
</dbReference>
<evidence type="ECO:0000313" key="4">
    <source>
        <dbReference type="EMBL" id="RXN16476.1"/>
    </source>
</evidence>
<name>A0A498MBE3_LABRO</name>
<keyword evidence="1" id="KW-0862">Zinc</keyword>
<dbReference type="AlphaFoldDB" id="A0A498MBE3"/>
<evidence type="ECO:0000259" key="3">
    <source>
        <dbReference type="PROSITE" id="PS50158"/>
    </source>
</evidence>
<evidence type="ECO:0000313" key="5">
    <source>
        <dbReference type="Proteomes" id="UP000290572"/>
    </source>
</evidence>
<gene>
    <name evidence="4" type="ORF">ROHU_027501</name>
</gene>
<dbReference type="STRING" id="84645.A0A498MBE3"/>
<feature type="region of interest" description="Disordered" evidence="2">
    <location>
        <begin position="611"/>
        <end position="645"/>
    </location>
</feature>
<dbReference type="Proteomes" id="UP000290572">
    <property type="component" value="Unassembled WGS sequence"/>
</dbReference>
<dbReference type="InterPro" id="IPR048270">
    <property type="entry name" value="PNMA_C"/>
</dbReference>
<dbReference type="GO" id="GO:0003676">
    <property type="term" value="F:nucleic acid binding"/>
    <property type="evidence" value="ECO:0007669"/>
    <property type="project" value="InterPro"/>
</dbReference>
<organism evidence="4 5">
    <name type="scientific">Labeo rohita</name>
    <name type="common">Indian major carp</name>
    <name type="synonym">Cyprinus rohita</name>
    <dbReference type="NCBI Taxonomy" id="84645"/>
    <lineage>
        <taxon>Eukaryota</taxon>
        <taxon>Metazoa</taxon>
        <taxon>Chordata</taxon>
        <taxon>Craniata</taxon>
        <taxon>Vertebrata</taxon>
        <taxon>Euteleostomi</taxon>
        <taxon>Actinopterygii</taxon>
        <taxon>Neopterygii</taxon>
        <taxon>Teleostei</taxon>
        <taxon>Ostariophysi</taxon>
        <taxon>Cypriniformes</taxon>
        <taxon>Cyprinidae</taxon>
        <taxon>Labeoninae</taxon>
        <taxon>Labeonini</taxon>
        <taxon>Labeo</taxon>
    </lineage>
</organism>
<feature type="compositionally biased region" description="Basic and acidic residues" evidence="2">
    <location>
        <begin position="618"/>
        <end position="630"/>
    </location>
</feature>
<evidence type="ECO:0000256" key="2">
    <source>
        <dbReference type="SAM" id="MobiDB-lite"/>
    </source>
</evidence>
<reference evidence="4 5" key="1">
    <citation type="submission" date="2018-03" db="EMBL/GenBank/DDBJ databases">
        <title>Draft genome sequence of Rohu Carp (Labeo rohita).</title>
        <authorList>
            <person name="Das P."/>
            <person name="Kushwaha B."/>
            <person name="Joshi C.G."/>
            <person name="Kumar D."/>
            <person name="Nagpure N.S."/>
            <person name="Sahoo L."/>
            <person name="Das S.P."/>
            <person name="Bit A."/>
            <person name="Patnaik S."/>
            <person name="Meher P.K."/>
            <person name="Jayasankar P."/>
            <person name="Koringa P.G."/>
            <person name="Patel N.V."/>
            <person name="Hinsu A.T."/>
            <person name="Kumar R."/>
            <person name="Pandey M."/>
            <person name="Agarwal S."/>
            <person name="Srivastava S."/>
            <person name="Singh M."/>
            <person name="Iquebal M.A."/>
            <person name="Jaiswal S."/>
            <person name="Angadi U.B."/>
            <person name="Kumar N."/>
            <person name="Raza M."/>
            <person name="Shah T.M."/>
            <person name="Rai A."/>
            <person name="Jena J.K."/>
        </authorList>
    </citation>
    <scope>NUCLEOTIDE SEQUENCE [LARGE SCALE GENOMIC DNA]</scope>
    <source>
        <strain evidence="4">DASCIFA01</strain>
        <tissue evidence="4">Testis</tissue>
    </source>
</reference>
<dbReference type="PANTHER" id="PTHR23095:SF53">
    <property type="entry name" value="ZINC FINGER CCHC DOMAIN-CONTAINING PROTEIN 12-LIKE"/>
    <property type="match status" value="1"/>
</dbReference>
<feature type="region of interest" description="Disordered" evidence="2">
    <location>
        <begin position="550"/>
        <end position="591"/>
    </location>
</feature>
<dbReference type="EMBL" id="QBIY01012788">
    <property type="protein sequence ID" value="RXN16476.1"/>
    <property type="molecule type" value="Genomic_DNA"/>
</dbReference>
<dbReference type="Pfam" id="PF14893">
    <property type="entry name" value="PNMA"/>
    <property type="match status" value="1"/>
</dbReference>
<protein>
    <submittedName>
        <fullName evidence="4">Zinc finger CCHC domain-containing 12-like protein</fullName>
    </submittedName>
</protein>
<evidence type="ECO:0000256" key="1">
    <source>
        <dbReference type="PROSITE-ProRule" id="PRU00047"/>
    </source>
</evidence>
<accession>A0A498MBE3</accession>
<keyword evidence="1" id="KW-0863">Zinc-finger</keyword>